<protein>
    <submittedName>
        <fullName evidence="1">Uncharacterized protein</fullName>
    </submittedName>
</protein>
<accession>A0A7Y4GZ19</accession>
<reference evidence="1 2" key="1">
    <citation type="submission" date="2020-03" db="EMBL/GenBank/DDBJ databases">
        <title>Bradyrhizobium diversity isolated from nodules of Indigofera sp.</title>
        <authorList>
            <person name="Klepa M."/>
            <person name="Helene L."/>
            <person name="Hungria M."/>
        </authorList>
    </citation>
    <scope>NUCLEOTIDE SEQUENCE [LARGE SCALE GENOMIC DNA]</scope>
    <source>
        <strain evidence="1 2">WSM 1791</strain>
    </source>
</reference>
<dbReference type="RefSeq" id="WP_171583802.1">
    <property type="nucleotide sequence ID" value="NZ_JAAVLX010000023.1"/>
</dbReference>
<organism evidence="1 2">
    <name type="scientific">Bradyrhizobium australiense</name>
    <dbReference type="NCBI Taxonomy" id="2721161"/>
    <lineage>
        <taxon>Bacteria</taxon>
        <taxon>Pseudomonadati</taxon>
        <taxon>Pseudomonadota</taxon>
        <taxon>Alphaproteobacteria</taxon>
        <taxon>Hyphomicrobiales</taxon>
        <taxon>Nitrobacteraceae</taxon>
        <taxon>Bradyrhizobium</taxon>
    </lineage>
</organism>
<proteinExistence type="predicted"/>
<sequence>MSEIRALPVDTLIEGVPLEPLAPDQIAIALAAVGQLEEESRQLERRWTLRRERARYEAERARRQYDAVEPENRLVARSLERTWEEKLRAIETVEQENALSRL</sequence>
<evidence type="ECO:0000313" key="1">
    <source>
        <dbReference type="EMBL" id="NOJ44620.1"/>
    </source>
</evidence>
<dbReference type="AlphaFoldDB" id="A0A7Y4GZ19"/>
<name>A0A7Y4GZ19_9BRAD</name>
<gene>
    <name evidence="1" type="ORF">HCN58_34905</name>
</gene>
<dbReference type="Proteomes" id="UP000544122">
    <property type="component" value="Unassembled WGS sequence"/>
</dbReference>
<dbReference type="EMBL" id="JAAVLX010000023">
    <property type="protein sequence ID" value="NOJ44620.1"/>
    <property type="molecule type" value="Genomic_DNA"/>
</dbReference>
<evidence type="ECO:0000313" key="2">
    <source>
        <dbReference type="Proteomes" id="UP000544122"/>
    </source>
</evidence>
<comment type="caution">
    <text evidence="1">The sequence shown here is derived from an EMBL/GenBank/DDBJ whole genome shotgun (WGS) entry which is preliminary data.</text>
</comment>
<keyword evidence="2" id="KW-1185">Reference proteome</keyword>